<dbReference type="SMART" id="SM00369">
    <property type="entry name" value="LRR_TYP"/>
    <property type="match status" value="3"/>
</dbReference>
<dbReference type="Pfam" id="PF00931">
    <property type="entry name" value="NB-ARC"/>
    <property type="match status" value="1"/>
</dbReference>
<dbReference type="PANTHER" id="PTHR11877">
    <property type="entry name" value="HYDROXYMETHYLGLUTARYL-COA SYNTHASE"/>
    <property type="match status" value="1"/>
</dbReference>
<feature type="domain" description="Chalcone/stilbene synthase N-terminal" evidence="8">
    <location>
        <begin position="1249"/>
        <end position="1470"/>
    </location>
</feature>
<dbReference type="Gene3D" id="1.10.10.10">
    <property type="entry name" value="Winged helix-like DNA-binding domain superfamily/Winged helix DNA-binding domain"/>
    <property type="match status" value="1"/>
</dbReference>
<keyword evidence="3" id="KW-0433">Leucine-rich repeat</keyword>
<organism evidence="15 16">
    <name type="scientific">Digitaria exilis</name>
    <dbReference type="NCBI Taxonomy" id="1010633"/>
    <lineage>
        <taxon>Eukaryota</taxon>
        <taxon>Viridiplantae</taxon>
        <taxon>Streptophyta</taxon>
        <taxon>Embryophyta</taxon>
        <taxon>Tracheophyta</taxon>
        <taxon>Spermatophyta</taxon>
        <taxon>Magnoliopsida</taxon>
        <taxon>Liliopsida</taxon>
        <taxon>Poales</taxon>
        <taxon>Poaceae</taxon>
        <taxon>PACMAD clade</taxon>
        <taxon>Panicoideae</taxon>
        <taxon>Panicodae</taxon>
        <taxon>Paniceae</taxon>
        <taxon>Anthephorinae</taxon>
        <taxon>Digitaria</taxon>
    </lineage>
</organism>
<dbReference type="PROSITE" id="PS51450">
    <property type="entry name" value="LRR"/>
    <property type="match status" value="1"/>
</dbReference>
<evidence type="ECO:0000259" key="9">
    <source>
        <dbReference type="Pfam" id="PF00931"/>
    </source>
</evidence>
<keyword evidence="7" id="KW-0175">Coiled coil</keyword>
<dbReference type="InterPro" id="IPR058922">
    <property type="entry name" value="WHD_DRP"/>
</dbReference>
<dbReference type="InterPro" id="IPR027417">
    <property type="entry name" value="P-loop_NTPase"/>
</dbReference>
<dbReference type="Gene3D" id="3.40.50.300">
    <property type="entry name" value="P-loop containing nucleotide triphosphate hydrolases"/>
    <property type="match status" value="1"/>
</dbReference>
<evidence type="ECO:0000256" key="5">
    <source>
        <dbReference type="ARBA" id="ARBA00022741"/>
    </source>
</evidence>
<dbReference type="PRINTS" id="PR00364">
    <property type="entry name" value="DISEASERSIST"/>
</dbReference>
<feature type="domain" description="NB-ARC" evidence="9">
    <location>
        <begin position="169"/>
        <end position="333"/>
    </location>
</feature>
<dbReference type="GO" id="GO:0030639">
    <property type="term" value="P:polyketide biosynthetic process"/>
    <property type="evidence" value="ECO:0007669"/>
    <property type="project" value="TreeGrafter"/>
</dbReference>
<feature type="domain" description="Chalcone/stilbene synthase C-terminal" evidence="10">
    <location>
        <begin position="1486"/>
        <end position="1640"/>
    </location>
</feature>
<comment type="similarity">
    <text evidence="1">Belongs to the thiolase-like superfamily. Chalcone/stilbene synthases family.</text>
</comment>
<dbReference type="Gene3D" id="1.20.5.4130">
    <property type="match status" value="1"/>
</dbReference>
<dbReference type="GO" id="GO:0051707">
    <property type="term" value="P:response to other organism"/>
    <property type="evidence" value="ECO:0007669"/>
    <property type="project" value="UniProtKB-ARBA"/>
</dbReference>
<evidence type="ECO:0000313" key="15">
    <source>
        <dbReference type="EMBL" id="KAF8694206.1"/>
    </source>
</evidence>
<dbReference type="SUPFAM" id="SSF53901">
    <property type="entry name" value="Thiolase-like"/>
    <property type="match status" value="2"/>
</dbReference>
<dbReference type="Pfam" id="PF25019">
    <property type="entry name" value="LRR_R13L1-DRL21"/>
    <property type="match status" value="1"/>
</dbReference>
<dbReference type="Gene3D" id="1.10.8.430">
    <property type="entry name" value="Helical domain of apoptotic protease-activating factors"/>
    <property type="match status" value="1"/>
</dbReference>
<evidence type="ECO:0000259" key="10">
    <source>
        <dbReference type="Pfam" id="PF02797"/>
    </source>
</evidence>
<dbReference type="Gene3D" id="3.40.47.10">
    <property type="match status" value="2"/>
</dbReference>
<dbReference type="GO" id="GO:0016747">
    <property type="term" value="F:acyltransferase activity, transferring groups other than amino-acyl groups"/>
    <property type="evidence" value="ECO:0007669"/>
    <property type="project" value="InterPro"/>
</dbReference>
<dbReference type="InterPro" id="IPR055414">
    <property type="entry name" value="LRR_R13L4/SHOC2-like"/>
</dbReference>
<dbReference type="Pfam" id="PF00195">
    <property type="entry name" value="Chal_sti_synt_N"/>
    <property type="match status" value="1"/>
</dbReference>
<reference evidence="15" key="1">
    <citation type="submission" date="2020-07" db="EMBL/GenBank/DDBJ databases">
        <title>Genome sequence and genetic diversity analysis of an under-domesticated orphan crop, white fonio (Digitaria exilis).</title>
        <authorList>
            <person name="Bennetzen J.L."/>
            <person name="Chen S."/>
            <person name="Ma X."/>
            <person name="Wang X."/>
            <person name="Yssel A.E.J."/>
            <person name="Chaluvadi S.R."/>
            <person name="Johnson M."/>
            <person name="Gangashetty P."/>
            <person name="Hamidou F."/>
            <person name="Sanogo M.D."/>
            <person name="Zwaenepoel A."/>
            <person name="Wallace J."/>
            <person name="Van De Peer Y."/>
            <person name="Van Deynze A."/>
        </authorList>
    </citation>
    <scope>NUCLEOTIDE SEQUENCE</scope>
    <source>
        <tissue evidence="15">Leaves</tissue>
    </source>
</reference>
<evidence type="ECO:0000259" key="13">
    <source>
        <dbReference type="Pfam" id="PF23598"/>
    </source>
</evidence>
<comment type="similarity">
    <text evidence="2">Belongs to the disease resistance NB-LRR family.</text>
</comment>
<dbReference type="InterPro" id="IPR042197">
    <property type="entry name" value="Apaf_helical"/>
</dbReference>
<dbReference type="Proteomes" id="UP000636709">
    <property type="component" value="Unassembled WGS sequence"/>
</dbReference>
<dbReference type="InterPro" id="IPR056789">
    <property type="entry name" value="LRR_R13L1-DRL21"/>
</dbReference>
<dbReference type="InterPro" id="IPR001611">
    <property type="entry name" value="Leu-rich_rpt"/>
</dbReference>
<evidence type="ECO:0000256" key="3">
    <source>
        <dbReference type="ARBA" id="ARBA00022614"/>
    </source>
</evidence>
<dbReference type="InterPro" id="IPR032675">
    <property type="entry name" value="LRR_dom_sf"/>
</dbReference>
<protein>
    <submittedName>
        <fullName evidence="15">Uncharacterized protein</fullName>
    </submittedName>
</protein>
<dbReference type="FunFam" id="3.40.47.10:FF:000025">
    <property type="entry name" value="Chalcone synthase 2"/>
    <property type="match status" value="1"/>
</dbReference>
<keyword evidence="5" id="KW-0547">Nucleotide-binding</keyword>
<feature type="domain" description="Disease resistance N-terminal" evidence="11">
    <location>
        <begin position="12"/>
        <end position="95"/>
    </location>
</feature>
<evidence type="ECO:0000259" key="8">
    <source>
        <dbReference type="Pfam" id="PF00195"/>
    </source>
</evidence>
<proteinExistence type="inferred from homology"/>
<dbReference type="InterPro" id="IPR041118">
    <property type="entry name" value="Rx_N"/>
</dbReference>
<evidence type="ECO:0000256" key="6">
    <source>
        <dbReference type="ARBA" id="ARBA00022821"/>
    </source>
</evidence>
<gene>
    <name evidence="15" type="ORF">HU200_038334</name>
</gene>
<evidence type="ECO:0000313" key="16">
    <source>
        <dbReference type="Proteomes" id="UP000636709"/>
    </source>
</evidence>
<evidence type="ECO:0000259" key="11">
    <source>
        <dbReference type="Pfam" id="PF18052"/>
    </source>
</evidence>
<keyword evidence="6" id="KW-0611">Plant defense</keyword>
<dbReference type="GO" id="GO:0006952">
    <property type="term" value="P:defense response"/>
    <property type="evidence" value="ECO:0007669"/>
    <property type="project" value="UniProtKB-KW"/>
</dbReference>
<dbReference type="InterPro" id="IPR016039">
    <property type="entry name" value="Thiolase-like"/>
</dbReference>
<dbReference type="PANTHER" id="PTHR11877:SF47">
    <property type="entry name" value="OS11G0529900 PROTEIN"/>
    <property type="match status" value="1"/>
</dbReference>
<dbReference type="OrthoDB" id="688226at2759"/>
<dbReference type="InterPro" id="IPR002182">
    <property type="entry name" value="NB-ARC"/>
</dbReference>
<keyword evidence="16" id="KW-1185">Reference proteome</keyword>
<dbReference type="InterPro" id="IPR012328">
    <property type="entry name" value="Chalcone/stilbene_synt_C"/>
</dbReference>
<evidence type="ECO:0000256" key="4">
    <source>
        <dbReference type="ARBA" id="ARBA00022737"/>
    </source>
</evidence>
<evidence type="ECO:0000259" key="14">
    <source>
        <dbReference type="Pfam" id="PF25019"/>
    </source>
</evidence>
<evidence type="ECO:0000259" key="12">
    <source>
        <dbReference type="Pfam" id="PF23559"/>
    </source>
</evidence>
<name>A0A835BDT6_9POAL</name>
<feature type="domain" description="Disease resistance protein winged helix" evidence="12">
    <location>
        <begin position="423"/>
        <end position="490"/>
    </location>
</feature>
<dbReference type="InterPro" id="IPR036388">
    <property type="entry name" value="WH-like_DNA-bd_sf"/>
</dbReference>
<dbReference type="Pfam" id="PF23559">
    <property type="entry name" value="WHD_DRP"/>
    <property type="match status" value="1"/>
</dbReference>
<dbReference type="SUPFAM" id="SSF52540">
    <property type="entry name" value="P-loop containing nucleoside triphosphate hydrolases"/>
    <property type="match status" value="1"/>
</dbReference>
<dbReference type="Pfam" id="PF23598">
    <property type="entry name" value="LRR_14"/>
    <property type="match status" value="1"/>
</dbReference>
<evidence type="ECO:0000256" key="2">
    <source>
        <dbReference type="ARBA" id="ARBA00008894"/>
    </source>
</evidence>
<dbReference type="SUPFAM" id="SSF52047">
    <property type="entry name" value="RNI-like"/>
    <property type="match status" value="2"/>
</dbReference>
<dbReference type="Gene3D" id="3.80.10.10">
    <property type="entry name" value="Ribonuclease Inhibitor"/>
    <property type="match status" value="3"/>
</dbReference>
<feature type="domain" description="Disease resistance R13L4/SHOC-2-like LRR" evidence="13">
    <location>
        <begin position="599"/>
        <end position="736"/>
    </location>
</feature>
<feature type="domain" description="R13L1/DRL21-like LRR repeat region" evidence="14">
    <location>
        <begin position="824"/>
        <end position="946"/>
    </location>
</feature>
<evidence type="ECO:0000256" key="1">
    <source>
        <dbReference type="ARBA" id="ARBA00005531"/>
    </source>
</evidence>
<dbReference type="Pfam" id="PF02797">
    <property type="entry name" value="Chal_sti_synt_C"/>
    <property type="match status" value="1"/>
</dbReference>
<dbReference type="EMBL" id="JACEFO010001910">
    <property type="protein sequence ID" value="KAF8694206.1"/>
    <property type="molecule type" value="Genomic_DNA"/>
</dbReference>
<dbReference type="Pfam" id="PF18052">
    <property type="entry name" value="Rx_N"/>
    <property type="match status" value="1"/>
</dbReference>
<dbReference type="GO" id="GO:0043531">
    <property type="term" value="F:ADP binding"/>
    <property type="evidence" value="ECO:0007669"/>
    <property type="project" value="InterPro"/>
</dbReference>
<dbReference type="InterPro" id="IPR011141">
    <property type="entry name" value="Polyketide_synthase_type-III"/>
</dbReference>
<dbReference type="InterPro" id="IPR001099">
    <property type="entry name" value="Chalcone/stilbene_synt_N"/>
</dbReference>
<dbReference type="CDD" id="cd00831">
    <property type="entry name" value="CHS_like"/>
    <property type="match status" value="1"/>
</dbReference>
<sequence>MEGIGGMLAAGAMKLAAGKVAEAAGARFMLQWRFSDDLEAMKTTTEFIEAVLKDAERQSVTDNTVQVWLQHLTQASYEMSDMFDEFELDATKKSALRKLKLLNPCLKLASEVPMATKMSRVRKRLENIANQRRNYNFTTSSSSNDQQIINDRATSSKVIKAEILGRDQEKEKIMALLRTVSTSSDFFILPIYGIGGIGKTTLAQLLFNDTHFKDYKKAWVYISKTFDLSKIKEKVTTQLQLEQGQLVNTQEEDAGASARQSILIVLDDLWEEDDTKLDNLERSLKIIGEGYKVCIIVTTRDANIARKIQTVQAHKLNPLPSEVCWTIIKQMVAFEERSDKESLKDIGKVIARKCGGVALAARTIGFTLRSRDMEGWVSVKDSSIWNVSMVGTSSPYRNVLASLKLSYSSMPPYLRLCFAYCAIFPKGDNMSKDDLIYQWAALGFIKQQHGHICIKQLLDMSFLEPSNLRRFRTREDVTFFTMHDLVHDLARSVMGDELHDASEEFEQIEGQNCRYAFLADCRKPLNSYINYPDKIKALHFQPSSVSKLFSSSGFSGAKYVRVLDLRESHLQKLPSSIGQLKLLRYLNVSWISDRVIPNCITKLSKLIYLRLHGSGIATLPESFGEMESLLYLNLSSCSSIKKLPESFGRLSSLVHLDLSFCEKLDGVQGALCNLNKLQYLDLSHTNPQGLLEAMAKLIELRYLSLRSSVDYVVPSETISGILDGIKTLPNLEHLDLSFNDCIEVIPDSICSLGKLHTLDLSFCRNIKELPGNMADMKSLKFLIVDNCYALDNSTLPINKNLIYLPTFVVHAIEGEQSSNLILLNDVNPVELEICRLENVKCLQEAKRIELEKKQNMKNLTLDWTRELKGSVVDMEELLRELRPPSSLESFTLQGYSSVSFPEWLTGISIYLPNLESVILKGLSRCSSLLPPLGQLPNLEHLALVDMPSITKLDRGFWGDNMKAYPILDSLIISDMENLEEWRAAPFCGDGAIVDEFMFPLIKSLTIKKCRKLRMGPCPPRVGTLAIEDSDGVLLQWAEGAPNTACSTSSAPPVGTLQIKSCMAPMHQWKVLHHLPSLSGLYILKCNDLISSAEVTQALTPLQELYLDAIQELPQWLGDLTSLRSLNLVNCQDIQALPERLCGLVSLNKLSIENCMGITPFMESIKQLTNLEHLSFMDCPDLRKWWEQEENKTKVDYIKELTVGRRRDNILNPDPIIWGVRTCPRHRMSSAASRQPSTMAATSQPAILNDLRQAQRASGPAAVLAIGTAVPANCVPQHQFTDWYFRITKSDHLTELKAKMKRMCDKSGIKKRYFHHTEETISSHPEFLDRAAPSLAARLRISGDAVLHLAAAAAERAIAEWGRPASDITHLVVVTNSVAGEPGVDLCLASLLGLRPTVHRTLLCLHGCNAGFAAIAVAKDLAENTRGARVLVASAHTVLLPFRSPDRAHTDALVAMALFADGAGVAIVGAGDDDPTTHPGERPFFHLVSCSQEALPGTERAVEISLGEAGVDYRMAVEVPALVGGAIERCVASSVAAALAMANASGGGGWNGLFWAVNPGSRVLLDSYEVALGLDAGKLAASRRVLSEYGNMMGATIFFVLDEIRRRWRRQDGEKEAGEEGQRGIMSGLGPGLTIETMVLYAAGRWNEH</sequence>
<evidence type="ECO:0000256" key="7">
    <source>
        <dbReference type="ARBA" id="ARBA00023054"/>
    </source>
</evidence>
<dbReference type="InterPro" id="IPR003591">
    <property type="entry name" value="Leu-rich_rpt_typical-subtyp"/>
</dbReference>
<keyword evidence="4" id="KW-0677">Repeat</keyword>
<accession>A0A835BDT6</accession>
<comment type="caution">
    <text evidence="15">The sequence shown here is derived from an EMBL/GenBank/DDBJ whole genome shotgun (WGS) entry which is preliminary data.</text>
</comment>